<dbReference type="AlphaFoldDB" id="K1THE9"/>
<comment type="subcellular location">
    <subcellularLocation>
        <location evidence="1">Membrane</location>
        <topology evidence="1">Multi-pass membrane protein</topology>
    </subcellularLocation>
</comment>
<accession>K1THE9</accession>
<comment type="caution">
    <text evidence="6">The sequence shown here is derived from an EMBL/GenBank/DDBJ whole genome shotgun (WGS) entry which is preliminary data.</text>
</comment>
<keyword evidence="3 5" id="KW-1133">Transmembrane helix</keyword>
<reference evidence="6" key="1">
    <citation type="journal article" date="2013" name="Environ. Microbiol.">
        <title>Microbiota from the distal guts of lean and obese adolescents exhibit partial functional redundancy besides clear differences in community structure.</title>
        <authorList>
            <person name="Ferrer M."/>
            <person name="Ruiz A."/>
            <person name="Lanza F."/>
            <person name="Haange S.B."/>
            <person name="Oberbach A."/>
            <person name="Till H."/>
            <person name="Bargiela R."/>
            <person name="Campoy C."/>
            <person name="Segura M.T."/>
            <person name="Richter M."/>
            <person name="von Bergen M."/>
            <person name="Seifert J."/>
            <person name="Suarez A."/>
        </authorList>
    </citation>
    <scope>NUCLEOTIDE SEQUENCE</scope>
</reference>
<feature type="transmembrane region" description="Helical" evidence="5">
    <location>
        <begin position="26"/>
        <end position="45"/>
    </location>
</feature>
<evidence type="ECO:0000256" key="4">
    <source>
        <dbReference type="ARBA" id="ARBA00023136"/>
    </source>
</evidence>
<organism evidence="6">
    <name type="scientific">human gut metagenome</name>
    <dbReference type="NCBI Taxonomy" id="408170"/>
    <lineage>
        <taxon>unclassified sequences</taxon>
        <taxon>metagenomes</taxon>
        <taxon>organismal metagenomes</taxon>
    </lineage>
</organism>
<feature type="non-terminal residue" evidence="6">
    <location>
        <position position="1"/>
    </location>
</feature>
<keyword evidence="4 5" id="KW-0472">Membrane</keyword>
<dbReference type="EMBL" id="AJWZ01003084">
    <property type="protein sequence ID" value="EKC69198.1"/>
    <property type="molecule type" value="Genomic_DNA"/>
</dbReference>
<dbReference type="GO" id="GO:0016020">
    <property type="term" value="C:membrane"/>
    <property type="evidence" value="ECO:0007669"/>
    <property type="project" value="UniProtKB-SubCell"/>
</dbReference>
<dbReference type="InterPro" id="IPR004254">
    <property type="entry name" value="AdipoR/HlyIII-related"/>
</dbReference>
<name>K1THE9_9ZZZZ</name>
<evidence type="ECO:0000256" key="1">
    <source>
        <dbReference type="ARBA" id="ARBA00004141"/>
    </source>
</evidence>
<evidence type="ECO:0000256" key="3">
    <source>
        <dbReference type="ARBA" id="ARBA00022989"/>
    </source>
</evidence>
<protein>
    <submittedName>
        <fullName evidence="6">Hly-III related protein</fullName>
    </submittedName>
</protein>
<keyword evidence="2 5" id="KW-0812">Transmembrane</keyword>
<gene>
    <name evidence="6" type="ORF">OBE_04529</name>
</gene>
<evidence type="ECO:0000256" key="5">
    <source>
        <dbReference type="SAM" id="Phobius"/>
    </source>
</evidence>
<sequence length="46" mass="5278">LIAEGVSYITGAVFYSFHKLPYMHSVFHLFVLGGTICHMMALWYIL</sequence>
<evidence type="ECO:0000256" key="2">
    <source>
        <dbReference type="ARBA" id="ARBA00022692"/>
    </source>
</evidence>
<proteinExistence type="predicted"/>
<dbReference type="Pfam" id="PF03006">
    <property type="entry name" value="HlyIII"/>
    <property type="match status" value="1"/>
</dbReference>
<evidence type="ECO:0000313" key="6">
    <source>
        <dbReference type="EMBL" id="EKC69198.1"/>
    </source>
</evidence>